<dbReference type="SFLD" id="SFLDS00003">
    <property type="entry name" value="Haloacid_Dehalogenase"/>
    <property type="match status" value="1"/>
</dbReference>
<evidence type="ECO:0000313" key="2">
    <source>
        <dbReference type="Proteomes" id="UP001501570"/>
    </source>
</evidence>
<accession>A0ABP9RNH1</accession>
<dbReference type="PANTHER" id="PTHR46649:SF4">
    <property type="entry name" value="HALOACID DEHALOGENASE-LIKE HYDROLASE (HAD) SUPERFAMILY PROTEIN"/>
    <property type="match status" value="1"/>
</dbReference>
<organism evidence="1 2">
    <name type="scientific">Rugosimonospora acidiphila</name>
    <dbReference type="NCBI Taxonomy" id="556531"/>
    <lineage>
        <taxon>Bacteria</taxon>
        <taxon>Bacillati</taxon>
        <taxon>Actinomycetota</taxon>
        <taxon>Actinomycetes</taxon>
        <taxon>Micromonosporales</taxon>
        <taxon>Micromonosporaceae</taxon>
        <taxon>Rugosimonospora</taxon>
    </lineage>
</organism>
<dbReference type="Pfam" id="PF00702">
    <property type="entry name" value="Hydrolase"/>
    <property type="match status" value="1"/>
</dbReference>
<sequence>MGRAAGHLATPVPPIGMVLVVSDHEESPADRDHLSRLTPGAEPPAAVLFDFHGTLMQVEDSVTWVREAAAACGAALDRIRATALADRLVTAGRAGGPLPQRVPPHLAEVWADRDLSAYAHRAAFTGLASTVECGVDGLADALYDRLLVPEGWLPYTDTAATLRALRAARVPVAVLSNIGFDIRPITRAHGLDDLIDGYVLSYEIGRCKPDRAIFEHACATLGVPPEKALMVGDTTADAAAVRAGCRAYLVPAAEAGAANGLGAVLSLAGLA</sequence>
<dbReference type="InterPro" id="IPR006439">
    <property type="entry name" value="HAD-SF_hydro_IA"/>
</dbReference>
<dbReference type="NCBIfam" id="TIGR01549">
    <property type="entry name" value="HAD-SF-IA-v1"/>
    <property type="match status" value="1"/>
</dbReference>
<dbReference type="PRINTS" id="PR00413">
    <property type="entry name" value="HADHALOGNASE"/>
</dbReference>
<dbReference type="Proteomes" id="UP001501570">
    <property type="component" value="Unassembled WGS sequence"/>
</dbReference>
<dbReference type="InterPro" id="IPR036412">
    <property type="entry name" value="HAD-like_sf"/>
</dbReference>
<dbReference type="NCBIfam" id="TIGR01509">
    <property type="entry name" value="HAD-SF-IA-v3"/>
    <property type="match status" value="1"/>
</dbReference>
<dbReference type="SFLD" id="SFLDG01129">
    <property type="entry name" value="C1.5:_HAD__Beta-PGM__Phosphata"/>
    <property type="match status" value="1"/>
</dbReference>
<protein>
    <submittedName>
        <fullName evidence="1">HAD-IA family hydrolase</fullName>
    </submittedName>
</protein>
<dbReference type="PANTHER" id="PTHR46649">
    <property type="match status" value="1"/>
</dbReference>
<keyword evidence="1" id="KW-0378">Hydrolase</keyword>
<reference evidence="2" key="1">
    <citation type="journal article" date="2019" name="Int. J. Syst. Evol. Microbiol.">
        <title>The Global Catalogue of Microorganisms (GCM) 10K type strain sequencing project: providing services to taxonomists for standard genome sequencing and annotation.</title>
        <authorList>
            <consortium name="The Broad Institute Genomics Platform"/>
            <consortium name="The Broad Institute Genome Sequencing Center for Infectious Disease"/>
            <person name="Wu L."/>
            <person name="Ma J."/>
        </authorList>
    </citation>
    <scope>NUCLEOTIDE SEQUENCE [LARGE SCALE GENOMIC DNA]</scope>
    <source>
        <strain evidence="2">JCM 18304</strain>
    </source>
</reference>
<dbReference type="SUPFAM" id="SSF56784">
    <property type="entry name" value="HAD-like"/>
    <property type="match status" value="1"/>
</dbReference>
<keyword evidence="2" id="KW-1185">Reference proteome</keyword>
<proteinExistence type="predicted"/>
<name>A0ABP9RNH1_9ACTN</name>
<gene>
    <name evidence="1" type="ORF">GCM10023322_14780</name>
</gene>
<dbReference type="GO" id="GO:0016787">
    <property type="term" value="F:hydrolase activity"/>
    <property type="evidence" value="ECO:0007669"/>
    <property type="project" value="UniProtKB-KW"/>
</dbReference>
<dbReference type="Gene3D" id="3.40.50.1000">
    <property type="entry name" value="HAD superfamily/HAD-like"/>
    <property type="match status" value="1"/>
</dbReference>
<evidence type="ECO:0000313" key="1">
    <source>
        <dbReference type="EMBL" id="GAA5181053.1"/>
    </source>
</evidence>
<dbReference type="EMBL" id="BAABJQ010000003">
    <property type="protein sequence ID" value="GAA5181053.1"/>
    <property type="molecule type" value="Genomic_DNA"/>
</dbReference>
<comment type="caution">
    <text evidence="1">The sequence shown here is derived from an EMBL/GenBank/DDBJ whole genome shotgun (WGS) entry which is preliminary data.</text>
</comment>
<dbReference type="InterPro" id="IPR023214">
    <property type="entry name" value="HAD_sf"/>
</dbReference>